<dbReference type="NCBIfam" id="TIGR03716">
    <property type="entry name" value="R_switched_YkoY"/>
    <property type="match status" value="1"/>
</dbReference>
<dbReference type="InterPro" id="IPR005496">
    <property type="entry name" value="Integral_membrane_TerC"/>
</dbReference>
<name>A0A809RKJ0_9PROT</name>
<dbReference type="AlphaFoldDB" id="A0A809RKJ0"/>
<dbReference type="EMBL" id="AP021881">
    <property type="protein sequence ID" value="BBP01985.1"/>
    <property type="molecule type" value="Genomic_DNA"/>
</dbReference>
<comment type="similarity">
    <text evidence="2">Belongs to the TerC family.</text>
</comment>
<comment type="subcellular location">
    <subcellularLocation>
        <location evidence="1">Membrane</location>
        <topology evidence="1">Multi-pass membrane protein</topology>
    </subcellularLocation>
</comment>
<dbReference type="GO" id="GO:0016020">
    <property type="term" value="C:membrane"/>
    <property type="evidence" value="ECO:0007669"/>
    <property type="project" value="UniProtKB-SubCell"/>
</dbReference>
<feature type="transmembrane region" description="Helical" evidence="6">
    <location>
        <begin position="141"/>
        <end position="163"/>
    </location>
</feature>
<sequence length="238" mass="26085">MFEQVMQYLGYVDMSDLPTIISVIILSSLLSLDNSLVVAAIADKLPRHQEQKAVVFGLSAGILFRLMALFIVGFIVKYPIIKIIGGLYLLYLAYQHFAVEGEEETHHAREALGAAIVAITMADIAFSVDNIVATVAMSPKLMVVLIGTVVGGIAMIFTTKLILKLLKRYHLLEACAYAIVAFVGAVILVEEAPTYFGLGFQIHIPDMLKFAVVIGAAVGTVAYEELQHRKIHNTRHKK</sequence>
<evidence type="ECO:0000256" key="3">
    <source>
        <dbReference type="ARBA" id="ARBA00022692"/>
    </source>
</evidence>
<evidence type="ECO:0000256" key="6">
    <source>
        <dbReference type="SAM" id="Phobius"/>
    </source>
</evidence>
<feature type="transmembrane region" description="Helical" evidence="6">
    <location>
        <begin position="208"/>
        <end position="226"/>
    </location>
</feature>
<keyword evidence="8" id="KW-1185">Reference proteome</keyword>
<evidence type="ECO:0000313" key="8">
    <source>
        <dbReference type="Proteomes" id="UP000463939"/>
    </source>
</evidence>
<evidence type="ECO:0000256" key="4">
    <source>
        <dbReference type="ARBA" id="ARBA00022989"/>
    </source>
</evidence>
<evidence type="ECO:0000256" key="2">
    <source>
        <dbReference type="ARBA" id="ARBA00007511"/>
    </source>
</evidence>
<feature type="transmembrane region" description="Helical" evidence="6">
    <location>
        <begin position="20"/>
        <end position="41"/>
    </location>
</feature>
<reference evidence="8" key="1">
    <citation type="submission" date="2019-11" db="EMBL/GenBank/DDBJ databases">
        <title>Isolation and characterization of a novel species in the genus Sulfuriferula.</title>
        <authorList>
            <person name="Mochizuki J."/>
            <person name="Kojima H."/>
            <person name="Fukui M."/>
        </authorList>
    </citation>
    <scope>NUCLEOTIDE SEQUENCE [LARGE SCALE GENOMIC DNA]</scope>
    <source>
        <strain evidence="8">SGTM</strain>
    </source>
</reference>
<dbReference type="Proteomes" id="UP000463939">
    <property type="component" value="Chromosome"/>
</dbReference>
<organism evidence="7 8">
    <name type="scientific">Sulfuriferula nivalis</name>
    <dbReference type="NCBI Taxonomy" id="2675298"/>
    <lineage>
        <taxon>Bacteria</taxon>
        <taxon>Pseudomonadati</taxon>
        <taxon>Pseudomonadota</taxon>
        <taxon>Betaproteobacteria</taxon>
        <taxon>Nitrosomonadales</taxon>
        <taxon>Sulfuricellaceae</taxon>
        <taxon>Sulfuriferula</taxon>
    </lineage>
</organism>
<dbReference type="Pfam" id="PF03741">
    <property type="entry name" value="TerC"/>
    <property type="match status" value="1"/>
</dbReference>
<evidence type="ECO:0000256" key="1">
    <source>
        <dbReference type="ARBA" id="ARBA00004141"/>
    </source>
</evidence>
<feature type="transmembrane region" description="Helical" evidence="6">
    <location>
        <begin position="80"/>
        <end position="99"/>
    </location>
</feature>
<feature type="transmembrane region" description="Helical" evidence="6">
    <location>
        <begin position="53"/>
        <end position="74"/>
    </location>
</feature>
<dbReference type="PANTHER" id="PTHR30238:SF4">
    <property type="entry name" value="SLL1022 PROTEIN"/>
    <property type="match status" value="1"/>
</dbReference>
<dbReference type="PANTHER" id="PTHR30238">
    <property type="entry name" value="MEMBRANE BOUND PREDICTED REDOX MODULATOR"/>
    <property type="match status" value="1"/>
</dbReference>
<dbReference type="KEGG" id="sniv:SFSGTM_26930"/>
<feature type="transmembrane region" description="Helical" evidence="6">
    <location>
        <begin position="111"/>
        <end position="135"/>
    </location>
</feature>
<keyword evidence="3 6" id="KW-0812">Transmembrane</keyword>
<feature type="transmembrane region" description="Helical" evidence="6">
    <location>
        <begin position="170"/>
        <end position="188"/>
    </location>
</feature>
<keyword evidence="5 6" id="KW-0472">Membrane</keyword>
<protein>
    <submittedName>
        <fullName evidence="7">Membrane protein</fullName>
    </submittedName>
</protein>
<gene>
    <name evidence="7" type="ORF">SFSGTM_26930</name>
</gene>
<dbReference type="InterPro" id="IPR022493">
    <property type="entry name" value="CHP03716_TM_YkoY"/>
</dbReference>
<evidence type="ECO:0000313" key="7">
    <source>
        <dbReference type="EMBL" id="BBP01985.1"/>
    </source>
</evidence>
<keyword evidence="4 6" id="KW-1133">Transmembrane helix</keyword>
<proteinExistence type="inferred from homology"/>
<accession>A0A809RKJ0</accession>
<evidence type="ECO:0000256" key="5">
    <source>
        <dbReference type="ARBA" id="ARBA00023136"/>
    </source>
</evidence>